<accession>A0A414ALW4</accession>
<reference evidence="4 5" key="1">
    <citation type="submission" date="2018-08" db="EMBL/GenBank/DDBJ databases">
        <title>A genome reference for cultivated species of the human gut microbiota.</title>
        <authorList>
            <person name="Zou Y."/>
            <person name="Xue W."/>
            <person name="Luo G."/>
        </authorList>
    </citation>
    <scope>NUCLEOTIDE SEQUENCE [LARGE SCALE GENOMIC DNA]</scope>
    <source>
        <strain evidence="2 5">AF14-18</strain>
        <strain evidence="3 4">AM35-14</strain>
    </source>
</reference>
<dbReference type="PANTHER" id="PTHR21381">
    <property type="entry name" value="ZGC:162297"/>
    <property type="match status" value="1"/>
</dbReference>
<dbReference type="KEGG" id="cbol:CGC65_24975"/>
<comment type="caution">
    <text evidence="3">The sequence shown here is derived from an EMBL/GenBank/DDBJ whole genome shotgun (WGS) entry which is preliminary data.</text>
</comment>
<dbReference type="InterPro" id="IPR005137">
    <property type="entry name" value="BtpA"/>
</dbReference>
<dbReference type="RefSeq" id="WP_002565539.1">
    <property type="nucleotide sequence ID" value="NZ_BAABXO010000001.1"/>
</dbReference>
<gene>
    <name evidence="3" type="ORF">DW839_25865</name>
    <name evidence="2" type="ORF">DWW02_10375</name>
</gene>
<protein>
    <submittedName>
        <fullName evidence="3">SgcQ protein</fullName>
    </submittedName>
</protein>
<dbReference type="GeneID" id="23114104"/>
<evidence type="ECO:0000313" key="3">
    <source>
        <dbReference type="EMBL" id="RHC50378.1"/>
    </source>
</evidence>
<dbReference type="NCBIfam" id="TIGR00259">
    <property type="entry name" value="thylakoid_BtpA"/>
    <property type="match status" value="1"/>
</dbReference>
<dbReference type="Pfam" id="PF03437">
    <property type="entry name" value="BtpA"/>
    <property type="match status" value="1"/>
</dbReference>
<name>A0A414ALW4_9FIRM</name>
<dbReference type="AlphaFoldDB" id="A0A414ALW4"/>
<dbReference type="EMBL" id="QRZM01000003">
    <property type="protein sequence ID" value="RGV76935.1"/>
    <property type="molecule type" value="Genomic_DNA"/>
</dbReference>
<organism evidence="3 4">
    <name type="scientific">Enterocloster bolteae</name>
    <dbReference type="NCBI Taxonomy" id="208479"/>
    <lineage>
        <taxon>Bacteria</taxon>
        <taxon>Bacillati</taxon>
        <taxon>Bacillota</taxon>
        <taxon>Clostridia</taxon>
        <taxon>Lachnospirales</taxon>
        <taxon>Lachnospiraceae</taxon>
        <taxon>Enterocloster</taxon>
    </lineage>
</organism>
<evidence type="ECO:0000256" key="1">
    <source>
        <dbReference type="ARBA" id="ARBA00006007"/>
    </source>
</evidence>
<dbReference type="Proteomes" id="UP000283975">
    <property type="component" value="Unassembled WGS sequence"/>
</dbReference>
<evidence type="ECO:0000313" key="4">
    <source>
        <dbReference type="Proteomes" id="UP000283975"/>
    </source>
</evidence>
<dbReference type="SUPFAM" id="SSF51366">
    <property type="entry name" value="Ribulose-phoshate binding barrel"/>
    <property type="match status" value="1"/>
</dbReference>
<sequence>MWIHDMFGADKPIIALLHLDALPGDPGFCGDMDVVLDHAAHDLTALQDGGVDGILIANEFSLPYQPVADIAVISAMAYIIGKLKDRIRVPFGVNVVKNPIATIDLAAATGARFGRSCFSGAYMGEYGVYVSNSGEAVRHRKALGMEHLKLLFKVNPEADAYLVQRDIQVVARSIMFGDFADGLCVSGAAAGAEPDDVVLSRVHEAAKQKNVPVFCNTGCNHQNVREKLKHCDAVCIGSAFKKDGIFNQRVDEKRVRDFMEIVKEIRGES</sequence>
<dbReference type="Proteomes" id="UP000284543">
    <property type="component" value="Unassembled WGS sequence"/>
</dbReference>
<dbReference type="EMBL" id="QSHZ01000037">
    <property type="protein sequence ID" value="RHC50378.1"/>
    <property type="molecule type" value="Genomic_DNA"/>
</dbReference>
<evidence type="ECO:0000313" key="5">
    <source>
        <dbReference type="Proteomes" id="UP000284543"/>
    </source>
</evidence>
<evidence type="ECO:0000313" key="2">
    <source>
        <dbReference type="EMBL" id="RGV76935.1"/>
    </source>
</evidence>
<dbReference type="InterPro" id="IPR011060">
    <property type="entry name" value="RibuloseP-bd_barrel"/>
</dbReference>
<dbReference type="PIRSF" id="PIRSF005956">
    <property type="entry name" value="BtpA"/>
    <property type="match status" value="1"/>
</dbReference>
<proteinExistence type="inferred from homology"/>
<dbReference type="PANTHER" id="PTHR21381:SF3">
    <property type="entry name" value="SGC REGION PROTEIN SGCQ-RELATED"/>
    <property type="match status" value="1"/>
</dbReference>
<comment type="similarity">
    <text evidence="1">Belongs to the BtpA family.</text>
</comment>